<keyword evidence="6" id="KW-1185">Reference proteome</keyword>
<dbReference type="GO" id="GO:0006798">
    <property type="term" value="P:polyphosphate catabolic process"/>
    <property type="evidence" value="ECO:0007669"/>
    <property type="project" value="TreeGrafter"/>
</dbReference>
<proteinExistence type="predicted"/>
<reference evidence="5" key="1">
    <citation type="journal article" date="2021" name="Genome Biol. Evol.">
        <title>The assembled and annotated genome of the fairy-ring fungus Marasmius oreades.</title>
        <authorList>
            <person name="Hiltunen M."/>
            <person name="Ament-Velasquez S.L."/>
            <person name="Johannesson H."/>
        </authorList>
    </citation>
    <scope>NUCLEOTIDE SEQUENCE</scope>
    <source>
        <strain evidence="5">03SP1</strain>
    </source>
</reference>
<dbReference type="Gene3D" id="3.60.21.10">
    <property type="match status" value="1"/>
</dbReference>
<dbReference type="CDD" id="cd00842">
    <property type="entry name" value="MPP_ASMase"/>
    <property type="match status" value="1"/>
</dbReference>
<dbReference type="GO" id="GO:0004309">
    <property type="term" value="F:exopolyphosphatase activity"/>
    <property type="evidence" value="ECO:0007669"/>
    <property type="project" value="TreeGrafter"/>
</dbReference>
<evidence type="ECO:0000256" key="3">
    <source>
        <dbReference type="SAM" id="MobiDB-lite"/>
    </source>
</evidence>
<comment type="caution">
    <text evidence="5">The sequence shown here is derived from an EMBL/GenBank/DDBJ whole genome shotgun (WGS) entry which is preliminary data.</text>
</comment>
<feature type="region of interest" description="Disordered" evidence="3">
    <location>
        <begin position="445"/>
        <end position="464"/>
    </location>
</feature>
<evidence type="ECO:0000256" key="1">
    <source>
        <dbReference type="ARBA" id="ARBA00022801"/>
    </source>
</evidence>
<feature type="region of interest" description="Disordered" evidence="3">
    <location>
        <begin position="396"/>
        <end position="428"/>
    </location>
</feature>
<dbReference type="KEGG" id="more:E1B28_004338"/>
<evidence type="ECO:0000313" key="5">
    <source>
        <dbReference type="EMBL" id="KAG7096939.1"/>
    </source>
</evidence>
<keyword evidence="2" id="KW-0325">Glycoprotein</keyword>
<dbReference type="OrthoDB" id="348678at2759"/>
<evidence type="ECO:0000256" key="4">
    <source>
        <dbReference type="SAM" id="SignalP"/>
    </source>
</evidence>
<dbReference type="InterPro" id="IPR029052">
    <property type="entry name" value="Metallo-depent_PP-like"/>
</dbReference>
<gene>
    <name evidence="5" type="ORF">E1B28_004338</name>
</gene>
<protein>
    <recommendedName>
        <fullName evidence="7">Endopolyphosphatase</fullName>
    </recommendedName>
</protein>
<accession>A0A9P7UYC1</accession>
<evidence type="ECO:0000313" key="6">
    <source>
        <dbReference type="Proteomes" id="UP001049176"/>
    </source>
</evidence>
<feature type="signal peptide" evidence="4">
    <location>
        <begin position="1"/>
        <end position="18"/>
    </location>
</feature>
<keyword evidence="1" id="KW-0378">Hydrolase</keyword>
<dbReference type="GeneID" id="66073414"/>
<dbReference type="PANTHER" id="PTHR10340:SF55">
    <property type="entry name" value="ENDOPOLYPHOSPHATASE"/>
    <property type="match status" value="1"/>
</dbReference>
<dbReference type="SUPFAM" id="SSF56300">
    <property type="entry name" value="Metallo-dependent phosphatases"/>
    <property type="match status" value="1"/>
</dbReference>
<dbReference type="GO" id="GO:0000298">
    <property type="term" value="F:endopolyphosphatase activity"/>
    <property type="evidence" value="ECO:0007669"/>
    <property type="project" value="TreeGrafter"/>
</dbReference>
<dbReference type="EMBL" id="CM032182">
    <property type="protein sequence ID" value="KAG7096939.1"/>
    <property type="molecule type" value="Genomic_DNA"/>
</dbReference>
<evidence type="ECO:0000256" key="2">
    <source>
        <dbReference type="ARBA" id="ARBA00023180"/>
    </source>
</evidence>
<feature type="chain" id="PRO_5040427405" description="Endopolyphosphatase" evidence="4">
    <location>
        <begin position="19"/>
        <end position="480"/>
    </location>
</feature>
<evidence type="ECO:0008006" key="7">
    <source>
        <dbReference type="Google" id="ProtNLM"/>
    </source>
</evidence>
<dbReference type="RefSeq" id="XP_043013409.1">
    <property type="nucleotide sequence ID" value="XM_043148807.1"/>
</dbReference>
<feature type="compositionally biased region" description="Basic residues" evidence="3">
    <location>
        <begin position="400"/>
        <end position="420"/>
    </location>
</feature>
<organism evidence="5 6">
    <name type="scientific">Marasmius oreades</name>
    <name type="common">fairy-ring Marasmius</name>
    <dbReference type="NCBI Taxonomy" id="181124"/>
    <lineage>
        <taxon>Eukaryota</taxon>
        <taxon>Fungi</taxon>
        <taxon>Dikarya</taxon>
        <taxon>Basidiomycota</taxon>
        <taxon>Agaricomycotina</taxon>
        <taxon>Agaricomycetes</taxon>
        <taxon>Agaricomycetidae</taxon>
        <taxon>Agaricales</taxon>
        <taxon>Marasmiineae</taxon>
        <taxon>Marasmiaceae</taxon>
        <taxon>Marasmius</taxon>
    </lineage>
</organism>
<keyword evidence="4" id="KW-0732">Signal</keyword>
<dbReference type="InterPro" id="IPR041805">
    <property type="entry name" value="ASMase/PPN1_MPP"/>
</dbReference>
<dbReference type="PANTHER" id="PTHR10340">
    <property type="entry name" value="SPHINGOMYELIN PHOSPHODIESTERASE"/>
    <property type="match status" value="1"/>
</dbReference>
<name>A0A9P7UYC1_9AGAR</name>
<dbReference type="GO" id="GO:0000324">
    <property type="term" value="C:fungal-type vacuole"/>
    <property type="evidence" value="ECO:0007669"/>
    <property type="project" value="TreeGrafter"/>
</dbReference>
<dbReference type="GO" id="GO:0008081">
    <property type="term" value="F:phosphoric diester hydrolase activity"/>
    <property type="evidence" value="ECO:0007669"/>
    <property type="project" value="TreeGrafter"/>
</dbReference>
<dbReference type="Proteomes" id="UP001049176">
    <property type="component" value="Chromosome 2"/>
</dbReference>
<dbReference type="AlphaFoldDB" id="A0A9P7UYC1"/>
<dbReference type="GO" id="GO:0005615">
    <property type="term" value="C:extracellular space"/>
    <property type="evidence" value="ECO:0007669"/>
    <property type="project" value="TreeGrafter"/>
</dbReference>
<sequence length="480" mass="54988">MFTSRFHLLIVAASFSHAVCGPVQSTFEISSEVYAVAKPRQLHGRFLQITDMHPDPHYVEGTSISKACHRSKPKKKKKRAGYYGTPYSDCDSPLRFTNYTLDFLEKNWASQIDFVIWTGDNARHDNDRKLPRTTFEIYDLNRAVAQKMKDVFLKKGVPVIPSLGNNDVWPHNILLPGPNDITSHFSSIWQEFIPFPYRQVFQRGAYYSVEVIADHLAVVSLNTMYFYDANKAVNGCPFNELSDPGNLQLDWLEVQLKMFRERGLRVWLSGHVPPSRGNYFPECYVRYVDLALRYQDTILGHLFGHMNSDHFFFLEAGDLELELDQQVAKTEIESTADADGDLYDAIIDDFGTLPGLSKVELDEYAVINVSPPVVPNPYLPTFRIFSYNVSGVEMTGNLEKKKKKKKKKKGGKRKPGHHRGGHGDKSVHCAEEPFRMSWKCHLSNDSWHSDPESPPRKNQRWTPTGYAQVRDLNLLLHQFI</sequence>